<evidence type="ECO:0000256" key="1">
    <source>
        <dbReference type="SAM" id="MobiDB-lite"/>
    </source>
</evidence>
<keyword evidence="3" id="KW-1185">Reference proteome</keyword>
<feature type="compositionally biased region" description="Low complexity" evidence="1">
    <location>
        <begin position="316"/>
        <end position="333"/>
    </location>
</feature>
<feature type="compositionally biased region" description="Low complexity" evidence="1">
    <location>
        <begin position="1146"/>
        <end position="1156"/>
    </location>
</feature>
<feature type="region of interest" description="Disordered" evidence="1">
    <location>
        <begin position="400"/>
        <end position="419"/>
    </location>
</feature>
<feature type="region of interest" description="Disordered" evidence="1">
    <location>
        <begin position="541"/>
        <end position="637"/>
    </location>
</feature>
<dbReference type="EMBL" id="JAPDMZ010000105">
    <property type="protein sequence ID" value="KAK0549776.1"/>
    <property type="molecule type" value="Genomic_DNA"/>
</dbReference>
<accession>A0AAN6GPM2</accession>
<comment type="caution">
    <text evidence="2">The sequence shown here is derived from an EMBL/GenBank/DDBJ whole genome shotgun (WGS) entry which is preliminary data.</text>
</comment>
<name>A0AAN6GPM2_9BASI</name>
<feature type="compositionally biased region" description="Polar residues" evidence="1">
    <location>
        <begin position="103"/>
        <end position="112"/>
    </location>
</feature>
<organism evidence="2 3">
    <name type="scientific">Tilletia horrida</name>
    <dbReference type="NCBI Taxonomy" id="155126"/>
    <lineage>
        <taxon>Eukaryota</taxon>
        <taxon>Fungi</taxon>
        <taxon>Dikarya</taxon>
        <taxon>Basidiomycota</taxon>
        <taxon>Ustilaginomycotina</taxon>
        <taxon>Exobasidiomycetes</taxon>
        <taxon>Tilletiales</taxon>
        <taxon>Tilletiaceae</taxon>
        <taxon>Tilletia</taxon>
    </lineage>
</organism>
<protein>
    <submittedName>
        <fullName evidence="2">Uncharacterized protein</fullName>
    </submittedName>
</protein>
<feature type="region of interest" description="Disordered" evidence="1">
    <location>
        <begin position="1320"/>
        <end position="1351"/>
    </location>
</feature>
<dbReference type="Proteomes" id="UP001176517">
    <property type="component" value="Unassembled WGS sequence"/>
</dbReference>
<gene>
    <name evidence="2" type="ORF">OC846_003932</name>
</gene>
<reference evidence="2" key="1">
    <citation type="journal article" date="2023" name="PhytoFront">
        <title>Draft Genome Resources of Seven Strains of Tilletia horrida, Causal Agent of Kernel Smut of Rice.</title>
        <authorList>
            <person name="Khanal S."/>
            <person name="Antony Babu S."/>
            <person name="Zhou X.G."/>
        </authorList>
    </citation>
    <scope>NUCLEOTIDE SEQUENCE</scope>
    <source>
        <strain evidence="2">TX6</strain>
    </source>
</reference>
<sequence length="1351" mass="144277">MSLVEIDPNTGRPSSFDPRRQSQAESISTLWSSADVPLFLDTRSSVSVVHGEKAGLAGPIVLDGRLQPTQEVQEILSDDGASPLLLSDSTPRSSLDPVAPFPGTNSSPSSFAASRYGRKQSQDSPRRRPPPLQLQTSNTMLNLAVQNPIFPASVSHSSQLTMIPHAAKSPAPTKSSISPHNAAQDITTAQQAIQSPLPSSSTPVLQQRRSSLKKSSSKAPLTVPEQPVPALISPSVRNRLYAKADQFFQVDYSVASPTNYQGPTMQASASIQAMPAPPSSAYSDGSHPLGLNRKPSMTLSVSSESNTFSRENSMPGSLSHASTSSGTASSCVLSSDDGQGYHLGRGPAEVEQAYLCPVPDSRLNAQPTMLEKRDLLKDRKAKSSKYDGHNIQGYGVLPPTPQRSFHNQQSSPGFAPSVVSLASNPPTSFSQGSGPLRPPFVNTTLLGVAMTGLSPMVQSPMSLPTPVSSFSEASESGASCYSTLPNDARNVVNQWAYTSPSVSPTQVITAAERPKDNAARFRTVSASRLLHAASVKLLRNEPGPEVPTVPLPKGFSKAQRPSTATTDGCNLRPRARTVGDRDRPISLQPAPRIPEKLSLTSDSYPPVVRSPQGSLLPHSTMTTSSTKTSSVFRPKSKGGWASHLSGGLTLHIDQETQRTIQINLSYLAYDPFGQPEALIPPGAESQRPGTPRRSGKSAKVEEEDHTGILEFGPSPGSEDGWVVQNASSTSNAPMLRHITIGPDTKADVLTRQARLSLSTDGTHEVFGSEKKGRLGWRFVYKVEPCLDGFGRPVASGEKILRPLKFLCSATLLDPSRTQKSRLINLVRKQVNANLESTPVRSPASFSSQTDLCASSIPSPLASTRNSSTTPIQFFHQQNQVQQYLVNPNVISSTLQNRAYNPQFAHSTTSLASSESCIPATVQRLDASRVSVPANLPAGVVPFKIVRPSVTQAPVSPTGQTFPGRGQSFSDLAAYGTPQPVLLPAQHANNAAGPLPEFTPGYIVAAPVNLQTRASQPRLASFDAQGPARMGSFASGQPAPQHVTSRQPELSQPPAATPDTVVATEKVRRSRAHTSGETRLKRPLTASELIKREWEDKQKNEPPVTPDWMPRTPFSQQQQQQQNKVEASEVSNLGLQPQQNGGTRHVSASSGSSAEMSVLTPDCFGSVGERRRSRTLGARSSKRPFTADPMAQMNMPPLPRPSLAQLTNFGPVASASTVDVLHSAMTMPVVGIPDRVQHPYMHANASNPYLVIPGSAGAGTPLPAAAPLAPGARAAEMLQQMPTTIVQPAQLGMAPIPPKRNLRRPQTAQMASDLPYMRYADVDPRGHLNPGTPKQPRNASFGVAPLVNFSPE</sequence>
<evidence type="ECO:0000313" key="3">
    <source>
        <dbReference type="Proteomes" id="UP001176517"/>
    </source>
</evidence>
<feature type="region of interest" description="Disordered" evidence="1">
    <location>
        <begin position="266"/>
        <end position="333"/>
    </location>
</feature>
<feature type="region of interest" description="Disordered" evidence="1">
    <location>
        <begin position="190"/>
        <end position="225"/>
    </location>
</feature>
<feature type="region of interest" description="Disordered" evidence="1">
    <location>
        <begin position="77"/>
        <end position="134"/>
    </location>
</feature>
<evidence type="ECO:0000313" key="2">
    <source>
        <dbReference type="EMBL" id="KAK0549776.1"/>
    </source>
</evidence>
<feature type="region of interest" description="Disordered" evidence="1">
    <location>
        <begin position="1015"/>
        <end position="1200"/>
    </location>
</feature>
<feature type="region of interest" description="Disordered" evidence="1">
    <location>
        <begin position="675"/>
        <end position="716"/>
    </location>
</feature>
<feature type="compositionally biased region" description="Polar residues" evidence="1">
    <location>
        <begin position="402"/>
        <end position="412"/>
    </location>
</feature>
<feature type="compositionally biased region" description="Low complexity" evidence="1">
    <location>
        <begin position="619"/>
        <end position="630"/>
    </location>
</feature>
<feature type="compositionally biased region" description="Polar residues" evidence="1">
    <location>
        <begin position="295"/>
        <end position="315"/>
    </location>
</feature>
<feature type="compositionally biased region" description="Basic and acidic residues" evidence="1">
    <location>
        <begin position="1088"/>
        <end position="1099"/>
    </location>
</feature>
<feature type="compositionally biased region" description="Basic and acidic residues" evidence="1">
    <location>
        <begin position="698"/>
        <end position="707"/>
    </location>
</feature>
<feature type="compositionally biased region" description="Polar residues" evidence="1">
    <location>
        <begin position="559"/>
        <end position="568"/>
    </location>
</feature>
<feature type="region of interest" description="Disordered" evidence="1">
    <location>
        <begin position="1"/>
        <end position="27"/>
    </location>
</feature>
<feature type="compositionally biased region" description="Polar residues" evidence="1">
    <location>
        <begin position="1122"/>
        <end position="1141"/>
    </location>
</feature>
<proteinExistence type="predicted"/>